<feature type="transmembrane region" description="Helical" evidence="1">
    <location>
        <begin position="104"/>
        <end position="123"/>
    </location>
</feature>
<accession>A0ABW3YMQ6</accession>
<gene>
    <name evidence="2" type="ORF">ACFQ4H_27470</name>
</gene>
<feature type="transmembrane region" description="Helical" evidence="1">
    <location>
        <begin position="44"/>
        <end position="64"/>
    </location>
</feature>
<keyword evidence="3" id="KW-1185">Reference proteome</keyword>
<evidence type="ECO:0000256" key="1">
    <source>
        <dbReference type="SAM" id="Phobius"/>
    </source>
</evidence>
<feature type="transmembrane region" description="Helical" evidence="1">
    <location>
        <begin position="76"/>
        <end position="98"/>
    </location>
</feature>
<keyword evidence="1" id="KW-0812">Transmembrane</keyword>
<keyword evidence="1" id="KW-0472">Membrane</keyword>
<dbReference type="Proteomes" id="UP001597260">
    <property type="component" value="Unassembled WGS sequence"/>
</dbReference>
<dbReference type="InterPro" id="IPR045713">
    <property type="entry name" value="DUF6069"/>
</dbReference>
<proteinExistence type="predicted"/>
<protein>
    <submittedName>
        <fullName evidence="2">DUF6069 family protein</fullName>
    </submittedName>
</protein>
<dbReference type="RefSeq" id="WP_377576102.1">
    <property type="nucleotide sequence ID" value="NZ_JBHTMP010000059.1"/>
</dbReference>
<keyword evidence="1" id="KW-1133">Transmembrane helix</keyword>
<evidence type="ECO:0000313" key="3">
    <source>
        <dbReference type="Proteomes" id="UP001597260"/>
    </source>
</evidence>
<evidence type="ECO:0000313" key="2">
    <source>
        <dbReference type="EMBL" id="MFD1324830.1"/>
    </source>
</evidence>
<dbReference type="Pfam" id="PF19545">
    <property type="entry name" value="DUF6069"/>
    <property type="match status" value="1"/>
</dbReference>
<comment type="caution">
    <text evidence="2">The sequence shown here is derived from an EMBL/GenBank/DDBJ whole genome shotgun (WGS) entry which is preliminary data.</text>
</comment>
<dbReference type="EMBL" id="JBHTMP010000059">
    <property type="protein sequence ID" value="MFD1324830.1"/>
    <property type="molecule type" value="Genomic_DNA"/>
</dbReference>
<reference evidence="3" key="1">
    <citation type="journal article" date="2019" name="Int. J. Syst. Evol. Microbiol.">
        <title>The Global Catalogue of Microorganisms (GCM) 10K type strain sequencing project: providing services to taxonomists for standard genome sequencing and annotation.</title>
        <authorList>
            <consortium name="The Broad Institute Genomics Platform"/>
            <consortium name="The Broad Institute Genome Sequencing Center for Infectious Disease"/>
            <person name="Wu L."/>
            <person name="Ma J."/>
        </authorList>
    </citation>
    <scope>NUCLEOTIDE SEQUENCE [LARGE SCALE GENOMIC DNA]</scope>
    <source>
        <strain evidence="3">JCM 31037</strain>
    </source>
</reference>
<organism evidence="2 3">
    <name type="scientific">Micromonospora sonneratiae</name>
    <dbReference type="NCBI Taxonomy" id="1184706"/>
    <lineage>
        <taxon>Bacteria</taxon>
        <taxon>Bacillati</taxon>
        <taxon>Actinomycetota</taxon>
        <taxon>Actinomycetes</taxon>
        <taxon>Micromonosporales</taxon>
        <taxon>Micromonosporaceae</taxon>
        <taxon>Micromonospora</taxon>
    </lineage>
</organism>
<sequence length="126" mass="12626">MTRTMVRLTASAAAMVVAAAGFTVLHSMAGIDLAARTGTAVQHITLPAVLIATAVSAAAGWVSLALLERLTARARTVWTVVAVAVALLSMLAGPAAGVTVGAKVGLALLHLVVGATVIGGMRWSSR</sequence>
<name>A0ABW3YMQ6_9ACTN</name>